<organism evidence="1 2">
    <name type="scientific">Clostridium rhizosphaerae</name>
    <dbReference type="NCBI Taxonomy" id="2803861"/>
    <lineage>
        <taxon>Bacteria</taxon>
        <taxon>Bacillati</taxon>
        <taxon>Bacillota</taxon>
        <taxon>Clostridia</taxon>
        <taxon>Eubacteriales</taxon>
        <taxon>Clostridiaceae</taxon>
        <taxon>Clostridium</taxon>
    </lineage>
</organism>
<comment type="caution">
    <text evidence="1">The sequence shown here is derived from an EMBL/GenBank/DDBJ whole genome shotgun (WGS) entry which is preliminary data.</text>
</comment>
<evidence type="ECO:0000313" key="1">
    <source>
        <dbReference type="EMBL" id="MBL4937863.1"/>
    </source>
</evidence>
<proteinExistence type="predicted"/>
<keyword evidence="2" id="KW-1185">Reference proteome</keyword>
<name>A0ABS1TES4_9CLOT</name>
<evidence type="ECO:0000313" key="2">
    <source>
        <dbReference type="Proteomes" id="UP000632377"/>
    </source>
</evidence>
<gene>
    <name evidence="1" type="ORF">JK636_19325</name>
</gene>
<accession>A0ABS1TES4</accession>
<sequence>MKGGSEAREVTPLGYCGNPSNIDLKGAEKFSYDFSRLAANLIAGTV</sequence>
<dbReference type="RefSeq" id="WP_202750606.1">
    <property type="nucleotide sequence ID" value="NZ_JAESWC010000018.1"/>
</dbReference>
<reference evidence="1 2" key="1">
    <citation type="submission" date="2021-01" db="EMBL/GenBank/DDBJ databases">
        <title>Genome public.</title>
        <authorList>
            <person name="Liu C."/>
            <person name="Sun Q."/>
        </authorList>
    </citation>
    <scope>NUCLEOTIDE SEQUENCE [LARGE SCALE GENOMIC DNA]</scope>
    <source>
        <strain evidence="1 2">YIM B02515</strain>
    </source>
</reference>
<protein>
    <submittedName>
        <fullName evidence="1">Uncharacterized protein</fullName>
    </submittedName>
</protein>
<dbReference type="Proteomes" id="UP000632377">
    <property type="component" value="Unassembled WGS sequence"/>
</dbReference>
<dbReference type="EMBL" id="JAESWC010000018">
    <property type="protein sequence ID" value="MBL4937863.1"/>
    <property type="molecule type" value="Genomic_DNA"/>
</dbReference>